<evidence type="ECO:0000259" key="2">
    <source>
        <dbReference type="Pfam" id="PF06812"/>
    </source>
</evidence>
<dbReference type="PANTHER" id="PTHR37951">
    <property type="entry name" value="CYTOPLASMIC PROTEIN-RELATED"/>
    <property type="match status" value="1"/>
</dbReference>
<protein>
    <recommendedName>
        <fullName evidence="2">ImpA N-terminal domain-containing protein</fullName>
    </recommendedName>
</protein>
<accession>A0ABQ4U5Z5</accession>
<comment type="caution">
    <text evidence="3">The sequence shown here is derived from an EMBL/GenBank/DDBJ whole genome shotgun (WGS) entry which is preliminary data.</text>
</comment>
<dbReference type="Pfam" id="PF06812">
    <property type="entry name" value="ImpA_N"/>
    <property type="match status" value="1"/>
</dbReference>
<dbReference type="EMBL" id="BPRB01000384">
    <property type="protein sequence ID" value="GJE62711.1"/>
    <property type="molecule type" value="Genomic_DNA"/>
</dbReference>
<proteinExistence type="predicted"/>
<organism evidence="3 4">
    <name type="scientific">Methylobacterium trifolii</name>
    <dbReference type="NCBI Taxonomy" id="1003092"/>
    <lineage>
        <taxon>Bacteria</taxon>
        <taxon>Pseudomonadati</taxon>
        <taxon>Pseudomonadota</taxon>
        <taxon>Alphaproteobacteria</taxon>
        <taxon>Hyphomicrobiales</taxon>
        <taxon>Methylobacteriaceae</taxon>
        <taxon>Methylobacterium</taxon>
    </lineage>
</organism>
<dbReference type="InterPro" id="IPR010657">
    <property type="entry name" value="ImpA_N"/>
</dbReference>
<sequence>MALSIDPAALTGPLSPDEPCGPDLEEAGDLDFLNGLAHAEGLLPSAFFSRDDEGRLQPFDRSSIDFGRETKALLALLARTRDVRILALLARLAMLDRDLAGFAGVLGAIATLLETCWADVHPRGEGGGFELRSAILQALDDVPTVILPLQHVALAQSRRHGAITFRSVMIADGEVAAREDESAPDRAGIERAIEEAEPEALAARRETVSAVAEAVARIGAATLGQGGYGNAVNLERLGSLSGRMRDLLAAGVQAPVAAVEDGAEDAPEAATAEAAPRVTGRLANVGEASAALAAAGLYLRTEEPSSPAEVLVRQAQMLVGKSFLEVMRILVPSYAADATIAIGANRGLRLSFDQLSAVPDDSAEPDAEETSEAAPARTFRAGTRAEAMALIREAGNFFRSHEPSSPIPLLLEKAAGMADRDFLAILKDVLPDLNAN</sequence>
<reference evidence="3" key="1">
    <citation type="journal article" date="2021" name="Front. Microbiol.">
        <title>Comprehensive Comparative Genomics and Phenotyping of Methylobacterium Species.</title>
        <authorList>
            <person name="Alessa O."/>
            <person name="Ogura Y."/>
            <person name="Fujitani Y."/>
            <person name="Takami H."/>
            <person name="Hayashi T."/>
            <person name="Sahin N."/>
            <person name="Tani A."/>
        </authorList>
    </citation>
    <scope>NUCLEOTIDE SEQUENCE</scope>
    <source>
        <strain evidence="3">DSM 23632</strain>
    </source>
</reference>
<feature type="domain" description="ImpA N-terminal" evidence="2">
    <location>
        <begin position="13"/>
        <end position="140"/>
    </location>
</feature>
<dbReference type="InterPro" id="IPR017740">
    <property type="entry name" value="TssA-like"/>
</dbReference>
<dbReference type="Proteomes" id="UP001055057">
    <property type="component" value="Unassembled WGS sequence"/>
</dbReference>
<feature type="compositionally biased region" description="Acidic residues" evidence="1">
    <location>
        <begin position="361"/>
        <end position="371"/>
    </location>
</feature>
<evidence type="ECO:0000313" key="3">
    <source>
        <dbReference type="EMBL" id="GJE62711.1"/>
    </source>
</evidence>
<dbReference type="PANTHER" id="PTHR37951:SF1">
    <property type="entry name" value="TYPE VI SECRETION SYSTEM COMPONENT TSSA1"/>
    <property type="match status" value="1"/>
</dbReference>
<keyword evidence="4" id="KW-1185">Reference proteome</keyword>
<gene>
    <name evidence="3" type="ORF">MPOCJGCO_4846</name>
</gene>
<dbReference type="RefSeq" id="WP_238185348.1">
    <property type="nucleotide sequence ID" value="NZ_BPRB01000384.1"/>
</dbReference>
<evidence type="ECO:0000313" key="4">
    <source>
        <dbReference type="Proteomes" id="UP001055057"/>
    </source>
</evidence>
<name>A0ABQ4U5Z5_9HYPH</name>
<feature type="region of interest" description="Disordered" evidence="1">
    <location>
        <begin position="358"/>
        <end position="378"/>
    </location>
</feature>
<reference evidence="3" key="2">
    <citation type="submission" date="2021-08" db="EMBL/GenBank/DDBJ databases">
        <authorList>
            <person name="Tani A."/>
            <person name="Ola A."/>
            <person name="Ogura Y."/>
            <person name="Katsura K."/>
            <person name="Hayashi T."/>
        </authorList>
    </citation>
    <scope>NUCLEOTIDE SEQUENCE</scope>
    <source>
        <strain evidence="3">DSM 23632</strain>
    </source>
</reference>
<evidence type="ECO:0000256" key="1">
    <source>
        <dbReference type="SAM" id="MobiDB-lite"/>
    </source>
</evidence>